<feature type="transmembrane region" description="Helical" evidence="1">
    <location>
        <begin position="267"/>
        <end position="289"/>
    </location>
</feature>
<evidence type="ECO:0000313" key="3">
    <source>
        <dbReference type="Proteomes" id="UP001589793"/>
    </source>
</evidence>
<feature type="transmembrane region" description="Helical" evidence="1">
    <location>
        <begin position="301"/>
        <end position="322"/>
    </location>
</feature>
<keyword evidence="1" id="KW-0472">Membrane</keyword>
<reference evidence="2 3" key="1">
    <citation type="submission" date="2024-09" db="EMBL/GenBank/DDBJ databases">
        <authorList>
            <person name="Sun Q."/>
            <person name="Mori K."/>
        </authorList>
    </citation>
    <scope>NUCLEOTIDE SEQUENCE [LARGE SCALE GENOMIC DNA]</scope>
    <source>
        <strain evidence="2 3">CICC 10874</strain>
    </source>
</reference>
<proteinExistence type="predicted"/>
<name>A0ABV6RDZ7_9MICO</name>
<protein>
    <recommendedName>
        <fullName evidence="4">DUF3137 domain-containing protein</fullName>
    </recommendedName>
</protein>
<sequence length="330" mass="35789">MAPRSLDVSALRRGGGPRTRMHVLRTNPQLVVAATITAALILVSAIALVAVPLAEGPADPGLLAFLCMLLLMGLALLVSVVRRTGSTGGLAVFAQVNDLDFQQSVQARDYASARFRSGSWIVQQSVRTREERFVEIGDAWPMSPDMPVRAQRRSELFVRIRLSRPVREEARADPRTGFVTPEVDEALRGFAGAYVLEAEGAELTLWGRRPLDPSRPERVEEAFFLADALAARAEELLVDRSAPPATPWGTSLLNEADARSPRRGASALRVVAVVLGLLILLPVGIALVMSVLDDHLRGNATAARIVVAVIVLIVGQIVVRAIRRLTARRR</sequence>
<feature type="transmembrane region" description="Helical" evidence="1">
    <location>
        <begin position="62"/>
        <end position="81"/>
    </location>
</feature>
<gene>
    <name evidence="2" type="ORF">ACFFF6_13550</name>
</gene>
<accession>A0ABV6RDZ7</accession>
<keyword evidence="1" id="KW-0812">Transmembrane</keyword>
<evidence type="ECO:0008006" key="4">
    <source>
        <dbReference type="Google" id="ProtNLM"/>
    </source>
</evidence>
<organism evidence="2 3">
    <name type="scientific">Brachybacterium hainanense</name>
    <dbReference type="NCBI Taxonomy" id="1541174"/>
    <lineage>
        <taxon>Bacteria</taxon>
        <taxon>Bacillati</taxon>
        <taxon>Actinomycetota</taxon>
        <taxon>Actinomycetes</taxon>
        <taxon>Micrococcales</taxon>
        <taxon>Dermabacteraceae</taxon>
        <taxon>Brachybacterium</taxon>
    </lineage>
</organism>
<dbReference type="EMBL" id="JBHLSV010000017">
    <property type="protein sequence ID" value="MFC0674986.1"/>
    <property type="molecule type" value="Genomic_DNA"/>
</dbReference>
<evidence type="ECO:0000313" key="2">
    <source>
        <dbReference type="EMBL" id="MFC0674986.1"/>
    </source>
</evidence>
<dbReference type="Proteomes" id="UP001589793">
    <property type="component" value="Unassembled WGS sequence"/>
</dbReference>
<feature type="transmembrane region" description="Helical" evidence="1">
    <location>
        <begin position="30"/>
        <end position="50"/>
    </location>
</feature>
<keyword evidence="3" id="KW-1185">Reference proteome</keyword>
<dbReference type="RefSeq" id="WP_376981587.1">
    <property type="nucleotide sequence ID" value="NZ_JBHLSV010000017.1"/>
</dbReference>
<comment type="caution">
    <text evidence="2">The sequence shown here is derived from an EMBL/GenBank/DDBJ whole genome shotgun (WGS) entry which is preliminary data.</text>
</comment>
<evidence type="ECO:0000256" key="1">
    <source>
        <dbReference type="SAM" id="Phobius"/>
    </source>
</evidence>
<keyword evidence="1" id="KW-1133">Transmembrane helix</keyword>